<reference evidence="1" key="1">
    <citation type="journal article" date="2020" name="mSystems">
        <title>Genome- and Community-Level Interaction Insights into Carbon Utilization and Element Cycling Functions of Hydrothermarchaeota in Hydrothermal Sediment.</title>
        <authorList>
            <person name="Zhou Z."/>
            <person name="Liu Y."/>
            <person name="Xu W."/>
            <person name="Pan J."/>
            <person name="Luo Z.H."/>
            <person name="Li M."/>
        </authorList>
    </citation>
    <scope>NUCLEOTIDE SEQUENCE [LARGE SCALE GENOMIC DNA]</scope>
    <source>
        <strain evidence="1">HyVt-535</strain>
    </source>
</reference>
<dbReference type="AlphaFoldDB" id="A0A7C5N3M7"/>
<name>A0A7C5N3M7_9GAMM</name>
<gene>
    <name evidence="1" type="ORF">ENJ98_02810</name>
</gene>
<accession>A0A7C5N3M7</accession>
<organism evidence="1">
    <name type="scientific">Thiolapillus brandeum</name>
    <dbReference type="NCBI Taxonomy" id="1076588"/>
    <lineage>
        <taxon>Bacteria</taxon>
        <taxon>Pseudomonadati</taxon>
        <taxon>Pseudomonadota</taxon>
        <taxon>Gammaproteobacteria</taxon>
        <taxon>Chromatiales</taxon>
        <taxon>Sedimenticolaceae</taxon>
        <taxon>Thiolapillus</taxon>
    </lineage>
</organism>
<dbReference type="EMBL" id="DROM01000174">
    <property type="protein sequence ID" value="HHH13144.1"/>
    <property type="molecule type" value="Genomic_DNA"/>
</dbReference>
<proteinExistence type="predicted"/>
<dbReference type="Proteomes" id="UP000886100">
    <property type="component" value="Unassembled WGS sequence"/>
</dbReference>
<comment type="caution">
    <text evidence="1">The sequence shown here is derived from an EMBL/GenBank/DDBJ whole genome shotgun (WGS) entry which is preliminary data.</text>
</comment>
<sequence>MPYFIFEITTNPESGVRIARYLDTCEKYRDAKQKVKAEREANPETEHRVVRMAFAKSQVEAEKLLTTPREGQPIINED</sequence>
<protein>
    <submittedName>
        <fullName evidence="1">Uncharacterized protein</fullName>
    </submittedName>
</protein>
<evidence type="ECO:0000313" key="1">
    <source>
        <dbReference type="EMBL" id="HHH13144.1"/>
    </source>
</evidence>